<evidence type="ECO:0000256" key="14">
    <source>
        <dbReference type="ARBA" id="ARBA00023316"/>
    </source>
</evidence>
<dbReference type="SUPFAM" id="SSF49899">
    <property type="entry name" value="Concanavalin A-like lectins/glucanases"/>
    <property type="match status" value="1"/>
</dbReference>
<gene>
    <name evidence="20" type="ORF">PG986_001366</name>
</gene>
<reference evidence="20 21" key="1">
    <citation type="submission" date="2023-01" db="EMBL/GenBank/DDBJ databases">
        <title>Analysis of 21 Apiospora genomes using comparative genomics revels a genus with tremendous synthesis potential of carbohydrate active enzymes and secondary metabolites.</title>
        <authorList>
            <person name="Sorensen T."/>
        </authorList>
    </citation>
    <scope>NUCLEOTIDE SEQUENCE [LARGE SCALE GENOMIC DNA]</scope>
    <source>
        <strain evidence="20 21">CBS 24483</strain>
    </source>
</reference>
<comment type="catalytic activity">
    <reaction evidence="1">
        <text>Random endo-hydrolysis of N-acetyl-beta-D-glucosaminide (1-&gt;4)-beta-linkages in chitin and chitodextrins.</text>
        <dbReference type="EC" id="3.2.1.14"/>
    </reaction>
</comment>
<keyword evidence="7 18" id="KW-0732">Signal</keyword>
<evidence type="ECO:0000256" key="12">
    <source>
        <dbReference type="ARBA" id="ARBA00023288"/>
    </source>
</evidence>
<dbReference type="PANTHER" id="PTHR10963">
    <property type="entry name" value="GLYCOSYL HYDROLASE-RELATED"/>
    <property type="match status" value="1"/>
</dbReference>
<feature type="region of interest" description="Disordered" evidence="17">
    <location>
        <begin position="276"/>
        <end position="356"/>
    </location>
</feature>
<keyword evidence="12" id="KW-0449">Lipoprotein</keyword>
<evidence type="ECO:0000256" key="8">
    <source>
        <dbReference type="ARBA" id="ARBA00022801"/>
    </source>
</evidence>
<evidence type="ECO:0000256" key="4">
    <source>
        <dbReference type="ARBA" id="ARBA00022622"/>
    </source>
</evidence>
<dbReference type="RefSeq" id="XP_066706481.1">
    <property type="nucleotide sequence ID" value="XM_066837588.1"/>
</dbReference>
<evidence type="ECO:0000256" key="3">
    <source>
        <dbReference type="ARBA" id="ARBA00004589"/>
    </source>
</evidence>
<evidence type="ECO:0000256" key="2">
    <source>
        <dbReference type="ARBA" id="ARBA00004196"/>
    </source>
</evidence>
<comment type="subcellular location">
    <subcellularLocation>
        <location evidence="2">Cell envelope</location>
    </subcellularLocation>
    <subcellularLocation>
        <location evidence="3">Membrane</location>
        <topology evidence="3">Lipid-anchor</topology>
        <topology evidence="3">GPI-anchor</topology>
    </subcellularLocation>
</comment>
<evidence type="ECO:0000256" key="16">
    <source>
        <dbReference type="PIRNR" id="PIRNR037299"/>
    </source>
</evidence>
<evidence type="ECO:0000256" key="1">
    <source>
        <dbReference type="ARBA" id="ARBA00000822"/>
    </source>
</evidence>
<dbReference type="EC" id="3.2.-.-" evidence="16"/>
<accession>A0ABR1QWR5</accession>
<evidence type="ECO:0000313" key="20">
    <source>
        <dbReference type="EMBL" id="KAK7967089.1"/>
    </source>
</evidence>
<keyword evidence="14" id="KW-0961">Cell wall biogenesis/degradation</keyword>
<dbReference type="InterPro" id="IPR013320">
    <property type="entry name" value="ConA-like_dom_sf"/>
</dbReference>
<comment type="caution">
    <text evidence="20">The sequence shown here is derived from an EMBL/GenBank/DDBJ whole genome shotgun (WGS) entry which is preliminary data.</text>
</comment>
<feature type="signal peptide" evidence="18">
    <location>
        <begin position="1"/>
        <end position="21"/>
    </location>
</feature>
<dbReference type="CDD" id="cd02183">
    <property type="entry name" value="GH16_fungal_CRH1_transglycosylase"/>
    <property type="match status" value="1"/>
</dbReference>
<feature type="compositionally biased region" description="Low complexity" evidence="17">
    <location>
        <begin position="280"/>
        <end position="324"/>
    </location>
</feature>
<keyword evidence="8 16" id="KW-0378">Hydrolase</keyword>
<organism evidence="20 21">
    <name type="scientific">Apiospora aurea</name>
    <dbReference type="NCBI Taxonomy" id="335848"/>
    <lineage>
        <taxon>Eukaryota</taxon>
        <taxon>Fungi</taxon>
        <taxon>Dikarya</taxon>
        <taxon>Ascomycota</taxon>
        <taxon>Pezizomycotina</taxon>
        <taxon>Sordariomycetes</taxon>
        <taxon>Xylariomycetidae</taxon>
        <taxon>Amphisphaeriales</taxon>
        <taxon>Apiosporaceae</taxon>
        <taxon>Apiospora</taxon>
    </lineage>
</organism>
<evidence type="ECO:0000256" key="13">
    <source>
        <dbReference type="ARBA" id="ARBA00023295"/>
    </source>
</evidence>
<name>A0ABR1QWR5_9PEZI</name>
<dbReference type="Proteomes" id="UP001391051">
    <property type="component" value="Unassembled WGS sequence"/>
</dbReference>
<keyword evidence="6" id="KW-0808">Transferase</keyword>
<dbReference type="GeneID" id="92070650"/>
<comment type="similarity">
    <text evidence="15">Belongs to the glycosyl hydrolase 16 family. CRH1 subfamily.</text>
</comment>
<sequence length="380" mass="39882">MLTRVFKATAVALAASGLVSAQTHTDCNPMKKTCPDDAALAKTLSIDFTKGKSDFFTEAVGTKITYDGEGAKFVINKDKEAPTVTSQKYIFFGKVEVEMKAAPGAGIVSSLVLQSDNLDEIDYEWVGNDDTQVQTNYFGKGDDSTFDRGKFHSVNQPAAEFHKYSIEYTAEKVTWAVDGNTVRVLNYQDAKGGSRFPQTPMQIKLGTWVAGGPDSPEGTKQWAGGATDFNQAPFTCVYKSITIQDYSNGVKGATAYKWNKDSDGSYQSIKVLTTPDDNVGATSSAPASSTTSAPKSDASSKAGSKTTLESVTQSSTSAITQATSGPKNNATESDSNPSSGSGSSTSSASSGAQTSQVPTSGAIQSLANLALLASSLLILL</sequence>
<dbReference type="EMBL" id="JAQQWE010000001">
    <property type="protein sequence ID" value="KAK7967089.1"/>
    <property type="molecule type" value="Genomic_DNA"/>
</dbReference>
<evidence type="ECO:0000256" key="10">
    <source>
        <dbReference type="ARBA" id="ARBA00023157"/>
    </source>
</evidence>
<evidence type="ECO:0000313" key="21">
    <source>
        <dbReference type="Proteomes" id="UP001391051"/>
    </source>
</evidence>
<feature type="chain" id="PRO_5046695040" description="Crh-like protein" evidence="18">
    <location>
        <begin position="22"/>
        <end position="380"/>
    </location>
</feature>
<keyword evidence="9 16" id="KW-0472">Membrane</keyword>
<dbReference type="InterPro" id="IPR017168">
    <property type="entry name" value="CHR-like"/>
</dbReference>
<evidence type="ECO:0000256" key="6">
    <source>
        <dbReference type="ARBA" id="ARBA00022679"/>
    </source>
</evidence>
<evidence type="ECO:0000256" key="18">
    <source>
        <dbReference type="SAM" id="SignalP"/>
    </source>
</evidence>
<feature type="compositionally biased region" description="Polar residues" evidence="17">
    <location>
        <begin position="325"/>
        <end position="337"/>
    </location>
</feature>
<protein>
    <recommendedName>
        <fullName evidence="16">Crh-like protein</fullName>
        <ecNumber evidence="16">3.2.-.-</ecNumber>
    </recommendedName>
</protein>
<keyword evidence="4" id="KW-0336">GPI-anchor</keyword>
<proteinExistence type="inferred from homology"/>
<evidence type="ECO:0000256" key="11">
    <source>
        <dbReference type="ARBA" id="ARBA00023180"/>
    </source>
</evidence>
<evidence type="ECO:0000256" key="7">
    <source>
        <dbReference type="ARBA" id="ARBA00022729"/>
    </source>
</evidence>
<evidence type="ECO:0000259" key="19">
    <source>
        <dbReference type="PROSITE" id="PS51762"/>
    </source>
</evidence>
<evidence type="ECO:0000256" key="15">
    <source>
        <dbReference type="ARBA" id="ARBA00038074"/>
    </source>
</evidence>
<dbReference type="InterPro" id="IPR050546">
    <property type="entry name" value="Glycosyl_Hydrlase_16"/>
</dbReference>
<keyword evidence="13" id="KW-0326">Glycosidase</keyword>
<dbReference type="PANTHER" id="PTHR10963:SF68">
    <property type="entry name" value="GLYCOSIDASE CRH1-RELATED"/>
    <property type="match status" value="1"/>
</dbReference>
<dbReference type="InterPro" id="IPR000757">
    <property type="entry name" value="Beta-glucanase-like"/>
</dbReference>
<dbReference type="PIRSF" id="PIRSF037299">
    <property type="entry name" value="Glycosidase_CRH1_prd"/>
    <property type="match status" value="1"/>
</dbReference>
<feature type="domain" description="GH16" evidence="19">
    <location>
        <begin position="23"/>
        <end position="255"/>
    </location>
</feature>
<evidence type="ECO:0000256" key="17">
    <source>
        <dbReference type="SAM" id="MobiDB-lite"/>
    </source>
</evidence>
<keyword evidence="10" id="KW-1015">Disulfide bond</keyword>
<dbReference type="Pfam" id="PF00722">
    <property type="entry name" value="Glyco_hydro_16"/>
    <property type="match status" value="1"/>
</dbReference>
<dbReference type="Gene3D" id="2.60.120.200">
    <property type="match status" value="1"/>
</dbReference>
<evidence type="ECO:0000256" key="9">
    <source>
        <dbReference type="ARBA" id="ARBA00023136"/>
    </source>
</evidence>
<dbReference type="PROSITE" id="PS51762">
    <property type="entry name" value="GH16_2"/>
    <property type="match status" value="1"/>
</dbReference>
<keyword evidence="11" id="KW-0325">Glycoprotein</keyword>
<feature type="compositionally biased region" description="Low complexity" evidence="17">
    <location>
        <begin position="338"/>
        <end position="356"/>
    </location>
</feature>
<keyword evidence="21" id="KW-1185">Reference proteome</keyword>
<keyword evidence="5" id="KW-0328">Glycosyltransferase</keyword>
<evidence type="ECO:0000256" key="5">
    <source>
        <dbReference type="ARBA" id="ARBA00022676"/>
    </source>
</evidence>